<dbReference type="PANTHER" id="PTHR13103">
    <property type="entry name" value="SCHWANNOMIN INTERACTING PROTEIN 1"/>
    <property type="match status" value="1"/>
</dbReference>
<keyword evidence="4" id="KW-1185">Reference proteome</keyword>
<dbReference type="Pfam" id="PF10148">
    <property type="entry name" value="SCHIP-1_C"/>
    <property type="match status" value="2"/>
</dbReference>
<feature type="compositionally biased region" description="Acidic residues" evidence="1">
    <location>
        <begin position="181"/>
        <end position="192"/>
    </location>
</feature>
<dbReference type="PANTHER" id="PTHR13103:SF4">
    <property type="entry name" value="SCHWANNOMIN-INTERACTING PROTEIN 1-LIKE ISOFORM X1"/>
    <property type="match status" value="1"/>
</dbReference>
<reference evidence="3" key="1">
    <citation type="submission" date="2021-01" db="EMBL/GenBank/DDBJ databases">
        <authorList>
            <person name="Zahm M."/>
            <person name="Roques C."/>
            <person name="Cabau C."/>
            <person name="Klopp C."/>
            <person name="Donnadieu C."/>
            <person name="Jouanno E."/>
            <person name="Lampietro C."/>
            <person name="Louis A."/>
            <person name="Herpin A."/>
            <person name="Echchiki A."/>
            <person name="Berthelot C."/>
            <person name="Parey E."/>
            <person name="Roest-Crollius H."/>
            <person name="Braasch I."/>
            <person name="Postlethwait J."/>
            <person name="Bobe J."/>
            <person name="Montfort J."/>
            <person name="Bouchez O."/>
            <person name="Begum T."/>
            <person name="Mejri S."/>
            <person name="Adams A."/>
            <person name="Chen W.-J."/>
            <person name="Guiguen Y."/>
        </authorList>
    </citation>
    <scope>NUCLEOTIDE SEQUENCE</scope>
    <source>
        <tissue evidence="3">Blood</tissue>
    </source>
</reference>
<dbReference type="OrthoDB" id="5957108at2759"/>
<proteinExistence type="predicted"/>
<feature type="region of interest" description="Disordered" evidence="1">
    <location>
        <begin position="45"/>
        <end position="81"/>
    </location>
</feature>
<evidence type="ECO:0000259" key="2">
    <source>
        <dbReference type="Pfam" id="PF10148"/>
    </source>
</evidence>
<dbReference type="Proteomes" id="UP000829720">
    <property type="component" value="Unassembled WGS sequence"/>
</dbReference>
<comment type="caution">
    <text evidence="3">The sequence shown here is derived from an EMBL/GenBank/DDBJ whole genome shotgun (WGS) entry which is preliminary data.</text>
</comment>
<dbReference type="InterPro" id="IPR015649">
    <property type="entry name" value="SCHIP_1_C"/>
</dbReference>
<organism evidence="3 4">
    <name type="scientific">Albula goreensis</name>
    <dbReference type="NCBI Taxonomy" id="1534307"/>
    <lineage>
        <taxon>Eukaryota</taxon>
        <taxon>Metazoa</taxon>
        <taxon>Chordata</taxon>
        <taxon>Craniata</taxon>
        <taxon>Vertebrata</taxon>
        <taxon>Euteleostomi</taxon>
        <taxon>Actinopterygii</taxon>
        <taxon>Neopterygii</taxon>
        <taxon>Teleostei</taxon>
        <taxon>Albuliformes</taxon>
        <taxon>Albulidae</taxon>
        <taxon>Albula</taxon>
    </lineage>
</organism>
<dbReference type="GO" id="GO:0035332">
    <property type="term" value="P:positive regulation of hippo signaling"/>
    <property type="evidence" value="ECO:0007669"/>
    <property type="project" value="TreeGrafter"/>
</dbReference>
<dbReference type="AlphaFoldDB" id="A0A8T3E490"/>
<dbReference type="EMBL" id="JAERUA010000002">
    <property type="protein sequence ID" value="KAI1902794.1"/>
    <property type="molecule type" value="Genomic_DNA"/>
</dbReference>
<evidence type="ECO:0000313" key="3">
    <source>
        <dbReference type="EMBL" id="KAI1902794.1"/>
    </source>
</evidence>
<feature type="region of interest" description="Disordered" evidence="1">
    <location>
        <begin position="180"/>
        <end position="225"/>
    </location>
</feature>
<protein>
    <recommendedName>
        <fullName evidence="2">Schwannomin interacting protein 1 C-terminal domain-containing protein</fullName>
    </recommendedName>
</protein>
<name>A0A8T3E490_9TELE</name>
<evidence type="ECO:0000256" key="1">
    <source>
        <dbReference type="SAM" id="MobiDB-lite"/>
    </source>
</evidence>
<dbReference type="GO" id="GO:0005886">
    <property type="term" value="C:plasma membrane"/>
    <property type="evidence" value="ECO:0007669"/>
    <property type="project" value="TreeGrafter"/>
</dbReference>
<feature type="compositionally biased region" description="Basic residues" evidence="1">
    <location>
        <begin position="55"/>
        <end position="65"/>
    </location>
</feature>
<evidence type="ECO:0000313" key="4">
    <source>
        <dbReference type="Proteomes" id="UP000829720"/>
    </source>
</evidence>
<dbReference type="InterPro" id="IPR039045">
    <property type="entry name" value="SCHIP_1"/>
</dbReference>
<feature type="domain" description="Schwannomin interacting protein 1 C-terminal" evidence="2">
    <location>
        <begin position="265"/>
        <end position="325"/>
    </location>
</feature>
<dbReference type="GO" id="GO:0030054">
    <property type="term" value="C:cell junction"/>
    <property type="evidence" value="ECO:0007669"/>
    <property type="project" value="TreeGrafter"/>
</dbReference>
<gene>
    <name evidence="3" type="ORF">AGOR_G00019700</name>
</gene>
<feature type="domain" description="Schwannomin interacting protein 1 C-terminal" evidence="2">
    <location>
        <begin position="146"/>
        <end position="211"/>
    </location>
</feature>
<sequence>MEKGGKKTERREARVGIARSIKRRVTDTPSCLEWTSPHSTLIPLSTASTWSERWRNRRRERARGKREKENDETEDSTQTAGGAALLCQEGSSMGDPDLPIMHWEALSLRIAELEKQEEERKERLKSAGGMERGSVTGCWMDERDGGSWWEDVEADRSRRITALTSRFTNQKNLQLCFINDSESDDDEEEEEEASRQSSREGVACGRGQSRQVPPPAAADGGRRSRGLKMEVRAALSALRDKLWSEQREKEVRTMERLACSGAELKRKPLSLSELQALSLQQLDSLRASLTQAIHDLSSELVTRLLTRDQLRTEQDAMLLDVEDMTSL</sequence>
<accession>A0A8T3E490</accession>